<dbReference type="Gene3D" id="2.40.50.140">
    <property type="entry name" value="Nucleic acid-binding proteins"/>
    <property type="match status" value="2"/>
</dbReference>
<dbReference type="Proteomes" id="UP000831787">
    <property type="component" value="Chromosome"/>
</dbReference>
<dbReference type="InterPro" id="IPR036388">
    <property type="entry name" value="WH-like_DNA-bd_sf"/>
</dbReference>
<dbReference type="InterPro" id="IPR040764">
    <property type="entry name" value="CvfB_WH"/>
</dbReference>
<feature type="domain" description="S1 motif" evidence="2">
    <location>
        <begin position="153"/>
        <end position="216"/>
    </location>
</feature>
<organism evidence="3 4">
    <name type="scientific">Halobacillus salinarum</name>
    <dbReference type="NCBI Taxonomy" id="2932257"/>
    <lineage>
        <taxon>Bacteria</taxon>
        <taxon>Bacillati</taxon>
        <taxon>Bacillota</taxon>
        <taxon>Bacilli</taxon>
        <taxon>Bacillales</taxon>
        <taxon>Bacillaceae</taxon>
        <taxon>Halobacillus</taxon>
    </lineage>
</organism>
<dbReference type="Gene3D" id="1.10.10.10">
    <property type="entry name" value="Winged helix-like DNA-binding domain superfamily/Winged helix DNA-binding domain"/>
    <property type="match status" value="1"/>
</dbReference>
<proteinExistence type="inferred from homology"/>
<dbReference type="InterPro" id="IPR048587">
    <property type="entry name" value="CvfB_S1_3rd"/>
</dbReference>
<dbReference type="Pfam" id="PF17783">
    <property type="entry name" value="WHD_CvfB"/>
    <property type="match status" value="1"/>
</dbReference>
<evidence type="ECO:0000313" key="4">
    <source>
        <dbReference type="Proteomes" id="UP000831787"/>
    </source>
</evidence>
<sequence>MSLSIGSIQSVEVLKKITNGFIVTADSEELFLPDAEVNEEFEVGDTISVFIFPDKKGKLNATMSLPDITREAYGWAEVVETVPHLGVYVQIGIQKEILVSKDELPYIQKVWPQPGDDLFVSLEVDKKGRLLAEPISENEVMEDLIKAPDSLLHEEVAGRIYKSTKSGSFLLTEEGYRGFIHPHERKQEPRMGETIQGRVIDVKEDGTINVSLLSVKQDQMKDDSDQILAFLEEQGGTMYFHDKSSPEDIRQTFQISKAAFKRALGKLLKDDKIVMDEESTRLKK</sequence>
<dbReference type="PROSITE" id="PS50126">
    <property type="entry name" value="S1"/>
    <property type="match status" value="1"/>
</dbReference>
<protein>
    <submittedName>
        <fullName evidence="3">S1-like domain-containing RNA-binding protein</fullName>
    </submittedName>
</protein>
<evidence type="ECO:0000259" key="2">
    <source>
        <dbReference type="PROSITE" id="PS50126"/>
    </source>
</evidence>
<dbReference type="InterPro" id="IPR014464">
    <property type="entry name" value="CvfB_fam"/>
</dbReference>
<gene>
    <name evidence="3" type="ORF">MUN89_12620</name>
</gene>
<dbReference type="Pfam" id="PF21191">
    <property type="entry name" value="CvfB_1st"/>
    <property type="match status" value="1"/>
</dbReference>
<dbReference type="EMBL" id="CP095073">
    <property type="protein sequence ID" value="UOQ42807.1"/>
    <property type="molecule type" value="Genomic_DNA"/>
</dbReference>
<dbReference type="SUPFAM" id="SSF50249">
    <property type="entry name" value="Nucleic acid-binding proteins"/>
    <property type="match status" value="1"/>
</dbReference>
<dbReference type="RefSeq" id="WP_244708167.1">
    <property type="nucleotide sequence ID" value="NZ_CP095073.1"/>
</dbReference>
<evidence type="ECO:0000256" key="1">
    <source>
        <dbReference type="PIRNR" id="PIRNR012524"/>
    </source>
</evidence>
<dbReference type="InterPro" id="IPR039566">
    <property type="entry name" value="CvfB_S1_st"/>
</dbReference>
<reference evidence="3 4" key="1">
    <citation type="submission" date="2022-04" db="EMBL/GenBank/DDBJ databases">
        <title>Halobacillus sp. isolated from saltern.</title>
        <authorList>
            <person name="Won M."/>
            <person name="Lee C.-M."/>
            <person name="Woen H.-Y."/>
            <person name="Kwon S.-W."/>
        </authorList>
    </citation>
    <scope>NUCLEOTIDE SEQUENCE [LARGE SCALE GENOMIC DNA]</scope>
    <source>
        <strain evidence="3 4">SSBR10-3</strain>
    </source>
</reference>
<comment type="similarity">
    <text evidence="1">Belongs to the CvfB family.</text>
</comment>
<name>A0ABY4EFI7_9BACI</name>
<dbReference type="Pfam" id="PF21543">
    <property type="entry name" value="CvfB_2nd"/>
    <property type="match status" value="1"/>
</dbReference>
<dbReference type="InterPro" id="IPR048588">
    <property type="entry name" value="CvfB_S1_2nd"/>
</dbReference>
<keyword evidence="4" id="KW-1185">Reference proteome</keyword>
<dbReference type="PANTHER" id="PTHR37296:SF1">
    <property type="entry name" value="CONSERVED VIRULENCE FACTOR B"/>
    <property type="match status" value="1"/>
</dbReference>
<evidence type="ECO:0000313" key="3">
    <source>
        <dbReference type="EMBL" id="UOQ42807.1"/>
    </source>
</evidence>
<dbReference type="InterPro" id="IPR012340">
    <property type="entry name" value="NA-bd_OB-fold"/>
</dbReference>
<dbReference type="InterPro" id="IPR003029">
    <property type="entry name" value="S1_domain"/>
</dbReference>
<dbReference type="SMART" id="SM00316">
    <property type="entry name" value="S1"/>
    <property type="match status" value="2"/>
</dbReference>
<dbReference type="PIRSF" id="PIRSF012524">
    <property type="entry name" value="YitL_S1"/>
    <property type="match status" value="1"/>
</dbReference>
<accession>A0ABY4EFI7</accession>
<dbReference type="Pfam" id="PF13509">
    <property type="entry name" value="S1_2"/>
    <property type="match status" value="1"/>
</dbReference>
<dbReference type="PANTHER" id="PTHR37296">
    <property type="entry name" value="CONSERVED VIRULENCE FACTOR B"/>
    <property type="match status" value="1"/>
</dbReference>